<feature type="compositionally biased region" description="Polar residues" evidence="1">
    <location>
        <begin position="324"/>
        <end position="338"/>
    </location>
</feature>
<name>A0A2P6NM83_9EUKA</name>
<proteinExistence type="predicted"/>
<dbReference type="AlphaFoldDB" id="A0A2P6NM83"/>
<keyword evidence="3" id="KW-1185">Reference proteome</keyword>
<feature type="region of interest" description="Disordered" evidence="1">
    <location>
        <begin position="89"/>
        <end position="117"/>
    </location>
</feature>
<sequence length="344" mass="38015">MKPGVVSPEPRSGIHIPKRETSIPIPTTSITITSPSGTSPGSYQAQYGKSRSFLSSSPQGRLSFASFAPQIINTYREGQTNARGIQVDVPVPHNTSNTRSEGDGQALDDPKPADYNSEMDFWSANADAEDRKAAQEEAKRLSDLERWKSRLNLGIESSVELFESEFLSGWVEEFNEIDNILHHHPRVGDCILQGDRGEAFQSRSDAMHCFLDEQSSELGERCEGVRKNLPRRLKVLRRGLEDKRNLRLIISSPVISSPMNIRTSHTGSILSRSTLDGSTSSKPGNFIPNQRSKEIGSYFNTPQLLPDDLEKDINKESAAAESHAGTQTEQSEGSSDSEFYSADE</sequence>
<comment type="caution">
    <text evidence="2">The sequence shown here is derived from an EMBL/GenBank/DDBJ whole genome shotgun (WGS) entry which is preliminary data.</text>
</comment>
<feature type="compositionally biased region" description="Polar residues" evidence="1">
    <location>
        <begin position="261"/>
        <end position="290"/>
    </location>
</feature>
<evidence type="ECO:0000313" key="3">
    <source>
        <dbReference type="Proteomes" id="UP000241769"/>
    </source>
</evidence>
<feature type="compositionally biased region" description="Polar residues" evidence="1">
    <location>
        <begin position="43"/>
        <end position="54"/>
    </location>
</feature>
<protein>
    <submittedName>
        <fullName evidence="2">Uncharacterized protein</fullName>
    </submittedName>
</protein>
<dbReference type="Proteomes" id="UP000241769">
    <property type="component" value="Unassembled WGS sequence"/>
</dbReference>
<accession>A0A2P6NM83</accession>
<feature type="compositionally biased region" description="Low complexity" evidence="1">
    <location>
        <begin position="22"/>
        <end position="42"/>
    </location>
</feature>
<feature type="region of interest" description="Disordered" evidence="1">
    <location>
        <begin position="1"/>
        <end position="54"/>
    </location>
</feature>
<reference evidence="2 3" key="1">
    <citation type="journal article" date="2018" name="Genome Biol. Evol.">
        <title>Multiple Roots of Fruiting Body Formation in Amoebozoa.</title>
        <authorList>
            <person name="Hillmann F."/>
            <person name="Forbes G."/>
            <person name="Novohradska S."/>
            <person name="Ferling I."/>
            <person name="Riege K."/>
            <person name="Groth M."/>
            <person name="Westermann M."/>
            <person name="Marz M."/>
            <person name="Spaller T."/>
            <person name="Winckler T."/>
            <person name="Schaap P."/>
            <person name="Glockner G."/>
        </authorList>
    </citation>
    <scope>NUCLEOTIDE SEQUENCE [LARGE SCALE GENOMIC DNA]</scope>
    <source>
        <strain evidence="2 3">Jena</strain>
    </source>
</reference>
<evidence type="ECO:0000256" key="1">
    <source>
        <dbReference type="SAM" id="MobiDB-lite"/>
    </source>
</evidence>
<evidence type="ECO:0000313" key="2">
    <source>
        <dbReference type="EMBL" id="PRP85075.1"/>
    </source>
</evidence>
<organism evidence="2 3">
    <name type="scientific">Planoprotostelium fungivorum</name>
    <dbReference type="NCBI Taxonomy" id="1890364"/>
    <lineage>
        <taxon>Eukaryota</taxon>
        <taxon>Amoebozoa</taxon>
        <taxon>Evosea</taxon>
        <taxon>Variosea</taxon>
        <taxon>Cavosteliida</taxon>
        <taxon>Cavosteliaceae</taxon>
        <taxon>Planoprotostelium</taxon>
    </lineage>
</organism>
<gene>
    <name evidence="2" type="ORF">PROFUN_07259</name>
</gene>
<feature type="region of interest" description="Disordered" evidence="1">
    <location>
        <begin position="261"/>
        <end position="344"/>
    </location>
</feature>
<dbReference type="InParanoid" id="A0A2P6NM83"/>
<dbReference type="EMBL" id="MDYQ01000051">
    <property type="protein sequence ID" value="PRP85075.1"/>
    <property type="molecule type" value="Genomic_DNA"/>
</dbReference>